<evidence type="ECO:0000256" key="1">
    <source>
        <dbReference type="SAM" id="MobiDB-lite"/>
    </source>
</evidence>
<feature type="region of interest" description="Disordered" evidence="1">
    <location>
        <begin position="366"/>
        <end position="533"/>
    </location>
</feature>
<feature type="transmembrane region" description="Helical" evidence="2">
    <location>
        <begin position="287"/>
        <end position="305"/>
    </location>
</feature>
<feature type="chain" id="PRO_5042019472" evidence="3">
    <location>
        <begin position="27"/>
        <end position="533"/>
    </location>
</feature>
<feature type="compositionally biased region" description="Low complexity" evidence="1">
    <location>
        <begin position="393"/>
        <end position="420"/>
    </location>
</feature>
<keyword evidence="5" id="KW-1185">Reference proteome</keyword>
<accession>A0AAD4HVF1</accession>
<evidence type="ECO:0000256" key="3">
    <source>
        <dbReference type="SAM" id="SignalP"/>
    </source>
</evidence>
<feature type="compositionally biased region" description="Pro residues" evidence="1">
    <location>
        <begin position="517"/>
        <end position="533"/>
    </location>
</feature>
<organism evidence="4 5">
    <name type="scientific">Staphylotrichum longicolle</name>
    <dbReference type="NCBI Taxonomy" id="669026"/>
    <lineage>
        <taxon>Eukaryota</taxon>
        <taxon>Fungi</taxon>
        <taxon>Dikarya</taxon>
        <taxon>Ascomycota</taxon>
        <taxon>Pezizomycotina</taxon>
        <taxon>Sordariomycetes</taxon>
        <taxon>Sordariomycetidae</taxon>
        <taxon>Sordariales</taxon>
        <taxon>Chaetomiaceae</taxon>
        <taxon>Staphylotrichum</taxon>
    </lineage>
</organism>
<protein>
    <submittedName>
        <fullName evidence="4">Uncharacterized protein</fullName>
    </submittedName>
</protein>
<keyword evidence="2" id="KW-0812">Transmembrane</keyword>
<reference evidence="4" key="1">
    <citation type="submission" date="2023-02" db="EMBL/GenBank/DDBJ databases">
        <authorList>
            <person name="Palmer J.M."/>
        </authorList>
    </citation>
    <scope>NUCLEOTIDE SEQUENCE</scope>
    <source>
        <strain evidence="4">FW57</strain>
    </source>
</reference>
<gene>
    <name evidence="4" type="ORF">NEMBOFW57_010599</name>
</gene>
<sequence length="533" mass="58020">MASRRPMMVRLAVFAALLAQLQPVFASFYTVTSYYVLSTSTSKYISTCTSSCRAYTDTETLTVNPTVTPTASPISSRTSTYTYDDLEVVRLYLPAGAVADSDIVTTTSTRQSGIYTEYAIPITWTAPSSCPTPFTVVTMRAVDIPYQVTRQVSAVSTATSIYTNTRSKSTVTYITYILNPTAIPATQVNPTSYYDYNNYVRSCRNPTATGGAEFYGPSYTARGGSGSSSSSGGDDDDWDWTVCSALTGCVGLATWIIVIATILPTIFVLGFVESYFWFRRMMLGKSALRLGTVCWCCLSLWFILLTRKSPTRSAEDQVLLKQYWATLGAGERIKLWFKWGFRWRYPVELLGNPEGGNPAVVVQPLQQVPPGDGSSGDGSEKMGATAQQQSGWMPYPGQQQQQQPYPGQPYMQPYPGQPGFAQPPPQGYAMMAVPPPQGAYVPGQQPGFVPTPPPPGSDGQSQQQLYPPYVPTPSPVQTATTDVPSVQPTMTPPPPVQAHELQQPPSTSPVQTHELAQPPPPGQQQQPPQQPPH</sequence>
<evidence type="ECO:0000256" key="2">
    <source>
        <dbReference type="SAM" id="Phobius"/>
    </source>
</evidence>
<evidence type="ECO:0000313" key="4">
    <source>
        <dbReference type="EMBL" id="KAG7284235.1"/>
    </source>
</evidence>
<dbReference type="EMBL" id="JAHCVI010000006">
    <property type="protein sequence ID" value="KAG7284235.1"/>
    <property type="molecule type" value="Genomic_DNA"/>
</dbReference>
<keyword evidence="2" id="KW-1133">Transmembrane helix</keyword>
<dbReference type="AlphaFoldDB" id="A0AAD4HVF1"/>
<name>A0AAD4HVF1_9PEZI</name>
<dbReference type="Proteomes" id="UP001197093">
    <property type="component" value="Unassembled WGS sequence"/>
</dbReference>
<proteinExistence type="predicted"/>
<feature type="transmembrane region" description="Helical" evidence="2">
    <location>
        <begin position="252"/>
        <end position="278"/>
    </location>
</feature>
<comment type="caution">
    <text evidence="4">The sequence shown here is derived from an EMBL/GenBank/DDBJ whole genome shotgun (WGS) entry which is preliminary data.</text>
</comment>
<keyword evidence="2" id="KW-0472">Membrane</keyword>
<feature type="signal peptide" evidence="3">
    <location>
        <begin position="1"/>
        <end position="26"/>
    </location>
</feature>
<keyword evidence="3" id="KW-0732">Signal</keyword>
<evidence type="ECO:0000313" key="5">
    <source>
        <dbReference type="Proteomes" id="UP001197093"/>
    </source>
</evidence>